<evidence type="ECO:0000313" key="4">
    <source>
        <dbReference type="EMBL" id="VFK11386.1"/>
    </source>
</evidence>
<protein>
    <submittedName>
        <fullName evidence="4">Autoinducer 2-degrading protein</fullName>
    </submittedName>
</protein>
<dbReference type="Pfam" id="PF03992">
    <property type="entry name" value="ABM"/>
    <property type="match status" value="1"/>
</dbReference>
<dbReference type="EMBL" id="CAADEZ010000225">
    <property type="protein sequence ID" value="VFJ58797.1"/>
    <property type="molecule type" value="Genomic_DNA"/>
</dbReference>
<dbReference type="PANTHER" id="PTHR33336">
    <property type="entry name" value="QUINOL MONOOXYGENASE YGIN-RELATED"/>
    <property type="match status" value="1"/>
</dbReference>
<evidence type="ECO:0000313" key="2">
    <source>
        <dbReference type="EMBL" id="VFJ48506.1"/>
    </source>
</evidence>
<dbReference type="GO" id="GO:0016491">
    <property type="term" value="F:oxidoreductase activity"/>
    <property type="evidence" value="ECO:0007669"/>
    <property type="project" value="TreeGrafter"/>
</dbReference>
<organism evidence="4">
    <name type="scientific">Candidatus Kentrum sp. FM</name>
    <dbReference type="NCBI Taxonomy" id="2126340"/>
    <lineage>
        <taxon>Bacteria</taxon>
        <taxon>Pseudomonadati</taxon>
        <taxon>Pseudomonadota</taxon>
        <taxon>Gammaproteobacteria</taxon>
        <taxon>Candidatus Kentrum</taxon>
    </lineage>
</organism>
<accession>A0A450W3A9</accession>
<name>A0A450W3A9_9GAMM</name>
<gene>
    <name evidence="3" type="ORF">BECKFM1743A_GA0114220_102254</name>
    <name evidence="4" type="ORF">BECKFM1743B_GA0114221_101791</name>
    <name evidence="2" type="ORF">BECKFM1743C_GA0114222_100606</name>
</gene>
<feature type="domain" description="ABM" evidence="1">
    <location>
        <begin position="35"/>
        <end position="123"/>
    </location>
</feature>
<dbReference type="GO" id="GO:0005829">
    <property type="term" value="C:cytosol"/>
    <property type="evidence" value="ECO:0007669"/>
    <property type="project" value="TreeGrafter"/>
</dbReference>
<dbReference type="InterPro" id="IPR011008">
    <property type="entry name" value="Dimeric_a/b-barrel"/>
</dbReference>
<dbReference type="PANTHER" id="PTHR33336:SF1">
    <property type="entry name" value="(4S)-4-HYDROXY-5-PHOSPHONOOXYPENTANE-2,3-DIONE ISOMERASE"/>
    <property type="match status" value="1"/>
</dbReference>
<dbReference type="Gene3D" id="3.30.70.100">
    <property type="match status" value="1"/>
</dbReference>
<dbReference type="PROSITE" id="PS51725">
    <property type="entry name" value="ABM"/>
    <property type="match status" value="1"/>
</dbReference>
<dbReference type="InterPro" id="IPR007138">
    <property type="entry name" value="ABM_dom"/>
</dbReference>
<reference evidence="4" key="1">
    <citation type="submission" date="2019-02" db="EMBL/GenBank/DDBJ databases">
        <authorList>
            <person name="Gruber-Vodicka R. H."/>
            <person name="Seah K. B. B."/>
        </authorList>
    </citation>
    <scope>NUCLEOTIDE SEQUENCE</scope>
    <source>
        <strain evidence="3">BECK_BZ163</strain>
        <strain evidence="4">BECK_BZ164</strain>
        <strain evidence="2">BECK_BZ165</strain>
    </source>
</reference>
<dbReference type="SUPFAM" id="SSF54909">
    <property type="entry name" value="Dimeric alpha+beta barrel"/>
    <property type="match status" value="1"/>
</dbReference>
<sequence length="129" mass="15004">MNRQARWVNYFLWGALYSQRIICSDLEKSTPITMIVTCVTVSVKSENIGDFIEASRKNHEGSVKEPGNMRFDVLQSKDDPSRFLLYEAYENEESAAAHKRTEHYLTWRETVEPWMQKPREGVPYMGIAP</sequence>
<dbReference type="AlphaFoldDB" id="A0A450W3A9"/>
<dbReference type="EMBL" id="CAADFA010000060">
    <property type="protein sequence ID" value="VFJ48506.1"/>
    <property type="molecule type" value="Genomic_DNA"/>
</dbReference>
<dbReference type="EMBL" id="CAADFL010000179">
    <property type="protein sequence ID" value="VFK11386.1"/>
    <property type="molecule type" value="Genomic_DNA"/>
</dbReference>
<proteinExistence type="predicted"/>
<evidence type="ECO:0000259" key="1">
    <source>
        <dbReference type="PROSITE" id="PS51725"/>
    </source>
</evidence>
<dbReference type="InterPro" id="IPR050744">
    <property type="entry name" value="AI-2_Isomerase_LsrG"/>
</dbReference>
<evidence type="ECO:0000313" key="3">
    <source>
        <dbReference type="EMBL" id="VFJ58797.1"/>
    </source>
</evidence>